<dbReference type="GO" id="GO:0009734">
    <property type="term" value="P:auxin-activated signaling pathway"/>
    <property type="evidence" value="ECO:0007669"/>
    <property type="project" value="InterPro"/>
</dbReference>
<protein>
    <submittedName>
        <fullName evidence="7">Uncharacterized protein</fullName>
    </submittedName>
</protein>
<keyword evidence="4 6" id="KW-1133">Transmembrane helix</keyword>
<keyword evidence="5 6" id="KW-0472">Membrane</keyword>
<keyword evidence="3 6" id="KW-0812">Transmembrane</keyword>
<evidence type="ECO:0000313" key="7">
    <source>
        <dbReference type="EMBL" id="CAH9144304.1"/>
    </source>
</evidence>
<comment type="subcellular location">
    <subcellularLocation>
        <location evidence="1">Membrane</location>
    </subcellularLocation>
</comment>
<evidence type="ECO:0000256" key="1">
    <source>
        <dbReference type="ARBA" id="ARBA00004370"/>
    </source>
</evidence>
<keyword evidence="8" id="KW-1185">Reference proteome</keyword>
<sequence length="121" mass="13790">MKWAEKRRREDDELGRSAQERKERRIRLLLCAGCCIPLQSCNFTFVSLTYWTASNNQTAALDAECARWNNDQSKLCLDCNSCKAGVLVGIRNKLIIACIVLAVFYLLAFSACIIFVCVIWF</sequence>
<comment type="similarity">
    <text evidence="2">Belongs to the tetraspanin (TM4SF) family.</text>
</comment>
<evidence type="ECO:0000313" key="8">
    <source>
        <dbReference type="Proteomes" id="UP001152523"/>
    </source>
</evidence>
<dbReference type="AlphaFoldDB" id="A0AAV0GAL5"/>
<dbReference type="PANTHER" id="PTHR32191">
    <property type="entry name" value="TETRASPANIN-8-RELATED"/>
    <property type="match status" value="1"/>
</dbReference>
<dbReference type="InterPro" id="IPR044991">
    <property type="entry name" value="TET_plant"/>
</dbReference>
<dbReference type="EMBL" id="CAMAPF010001064">
    <property type="protein sequence ID" value="CAH9144304.1"/>
    <property type="molecule type" value="Genomic_DNA"/>
</dbReference>
<name>A0AAV0GAL5_9ASTE</name>
<dbReference type="Proteomes" id="UP001152523">
    <property type="component" value="Unassembled WGS sequence"/>
</dbReference>
<comment type="caution">
    <text evidence="7">The sequence shown here is derived from an EMBL/GenBank/DDBJ whole genome shotgun (WGS) entry which is preliminary data.</text>
</comment>
<gene>
    <name evidence="7" type="ORF">CEPIT_LOCUS41343</name>
</gene>
<evidence type="ECO:0000256" key="4">
    <source>
        <dbReference type="ARBA" id="ARBA00022989"/>
    </source>
</evidence>
<dbReference type="GO" id="GO:0016020">
    <property type="term" value="C:membrane"/>
    <property type="evidence" value="ECO:0007669"/>
    <property type="project" value="UniProtKB-SubCell"/>
</dbReference>
<evidence type="ECO:0000256" key="5">
    <source>
        <dbReference type="ARBA" id="ARBA00023136"/>
    </source>
</evidence>
<evidence type="ECO:0000256" key="3">
    <source>
        <dbReference type="ARBA" id="ARBA00022692"/>
    </source>
</evidence>
<reference evidence="7" key="1">
    <citation type="submission" date="2022-07" db="EMBL/GenBank/DDBJ databases">
        <authorList>
            <person name="Macas J."/>
            <person name="Novak P."/>
            <person name="Neumann P."/>
        </authorList>
    </citation>
    <scope>NUCLEOTIDE SEQUENCE</scope>
</reference>
<evidence type="ECO:0000256" key="2">
    <source>
        <dbReference type="ARBA" id="ARBA00006840"/>
    </source>
</evidence>
<accession>A0AAV0GAL5</accession>
<organism evidence="7 8">
    <name type="scientific">Cuscuta epithymum</name>
    <dbReference type="NCBI Taxonomy" id="186058"/>
    <lineage>
        <taxon>Eukaryota</taxon>
        <taxon>Viridiplantae</taxon>
        <taxon>Streptophyta</taxon>
        <taxon>Embryophyta</taxon>
        <taxon>Tracheophyta</taxon>
        <taxon>Spermatophyta</taxon>
        <taxon>Magnoliopsida</taxon>
        <taxon>eudicotyledons</taxon>
        <taxon>Gunneridae</taxon>
        <taxon>Pentapetalae</taxon>
        <taxon>asterids</taxon>
        <taxon>lamiids</taxon>
        <taxon>Solanales</taxon>
        <taxon>Convolvulaceae</taxon>
        <taxon>Cuscuteae</taxon>
        <taxon>Cuscuta</taxon>
        <taxon>Cuscuta subgen. Cuscuta</taxon>
    </lineage>
</organism>
<feature type="transmembrane region" description="Helical" evidence="6">
    <location>
        <begin position="94"/>
        <end position="120"/>
    </location>
</feature>
<proteinExistence type="inferred from homology"/>
<evidence type="ECO:0000256" key="6">
    <source>
        <dbReference type="SAM" id="Phobius"/>
    </source>
</evidence>